<evidence type="ECO:0000313" key="3">
    <source>
        <dbReference type="Proteomes" id="UP000015106"/>
    </source>
</evidence>
<dbReference type="EnsemblPlants" id="TuG1812G0200002050.01.T01">
    <property type="protein sequence ID" value="TuG1812G0200002050.01.T01"/>
    <property type="gene ID" value="TuG1812G0200002050.01"/>
</dbReference>
<keyword evidence="1" id="KW-0472">Membrane</keyword>
<dbReference type="AlphaFoldDB" id="A0A8R7PCU8"/>
<protein>
    <submittedName>
        <fullName evidence="2">Uncharacterized protein</fullName>
    </submittedName>
</protein>
<reference evidence="3" key="1">
    <citation type="journal article" date="2013" name="Nature">
        <title>Draft genome of the wheat A-genome progenitor Triticum urartu.</title>
        <authorList>
            <person name="Ling H.Q."/>
            <person name="Zhao S."/>
            <person name="Liu D."/>
            <person name="Wang J."/>
            <person name="Sun H."/>
            <person name="Zhang C."/>
            <person name="Fan H."/>
            <person name="Li D."/>
            <person name="Dong L."/>
            <person name="Tao Y."/>
            <person name="Gao C."/>
            <person name="Wu H."/>
            <person name="Li Y."/>
            <person name="Cui Y."/>
            <person name="Guo X."/>
            <person name="Zheng S."/>
            <person name="Wang B."/>
            <person name="Yu K."/>
            <person name="Liang Q."/>
            <person name="Yang W."/>
            <person name="Lou X."/>
            <person name="Chen J."/>
            <person name="Feng M."/>
            <person name="Jian J."/>
            <person name="Zhang X."/>
            <person name="Luo G."/>
            <person name="Jiang Y."/>
            <person name="Liu J."/>
            <person name="Wang Z."/>
            <person name="Sha Y."/>
            <person name="Zhang B."/>
            <person name="Wu H."/>
            <person name="Tang D."/>
            <person name="Shen Q."/>
            <person name="Xue P."/>
            <person name="Zou S."/>
            <person name="Wang X."/>
            <person name="Liu X."/>
            <person name="Wang F."/>
            <person name="Yang Y."/>
            <person name="An X."/>
            <person name="Dong Z."/>
            <person name="Zhang K."/>
            <person name="Zhang X."/>
            <person name="Luo M.C."/>
            <person name="Dvorak J."/>
            <person name="Tong Y."/>
            <person name="Wang J."/>
            <person name="Yang H."/>
            <person name="Li Z."/>
            <person name="Wang D."/>
            <person name="Zhang A."/>
            <person name="Wang J."/>
        </authorList>
    </citation>
    <scope>NUCLEOTIDE SEQUENCE</scope>
    <source>
        <strain evidence="3">cv. G1812</strain>
    </source>
</reference>
<keyword evidence="3" id="KW-1185">Reference proteome</keyword>
<sequence length="53" mass="6253">MPLSYYLYSIQLAVFLISCIVYFIWKISSNNDKKKENMQMSLLSARKVHLLIP</sequence>
<name>A0A8R7PCU8_TRIUA</name>
<dbReference type="Gramene" id="TuG1812G0200002050.01.T01">
    <property type="protein sequence ID" value="TuG1812G0200002050.01.T01"/>
    <property type="gene ID" value="TuG1812G0200002050.01"/>
</dbReference>
<evidence type="ECO:0000313" key="2">
    <source>
        <dbReference type="EnsemblPlants" id="TuG1812G0200002050.01.T01"/>
    </source>
</evidence>
<dbReference type="Proteomes" id="UP000015106">
    <property type="component" value="Chromosome 2"/>
</dbReference>
<accession>A0A8R7PCU8</accession>
<organism evidence="2 3">
    <name type="scientific">Triticum urartu</name>
    <name type="common">Red wild einkorn</name>
    <name type="synonym">Crithodium urartu</name>
    <dbReference type="NCBI Taxonomy" id="4572"/>
    <lineage>
        <taxon>Eukaryota</taxon>
        <taxon>Viridiplantae</taxon>
        <taxon>Streptophyta</taxon>
        <taxon>Embryophyta</taxon>
        <taxon>Tracheophyta</taxon>
        <taxon>Spermatophyta</taxon>
        <taxon>Magnoliopsida</taxon>
        <taxon>Liliopsida</taxon>
        <taxon>Poales</taxon>
        <taxon>Poaceae</taxon>
        <taxon>BOP clade</taxon>
        <taxon>Pooideae</taxon>
        <taxon>Triticodae</taxon>
        <taxon>Triticeae</taxon>
        <taxon>Triticinae</taxon>
        <taxon>Triticum</taxon>
    </lineage>
</organism>
<keyword evidence="1" id="KW-0812">Transmembrane</keyword>
<feature type="transmembrane region" description="Helical" evidence="1">
    <location>
        <begin position="6"/>
        <end position="25"/>
    </location>
</feature>
<evidence type="ECO:0000256" key="1">
    <source>
        <dbReference type="SAM" id="Phobius"/>
    </source>
</evidence>
<reference evidence="2" key="2">
    <citation type="submission" date="2018-03" db="EMBL/GenBank/DDBJ databases">
        <title>The Triticum urartu genome reveals the dynamic nature of wheat genome evolution.</title>
        <authorList>
            <person name="Ling H."/>
            <person name="Ma B."/>
            <person name="Shi X."/>
            <person name="Liu H."/>
            <person name="Dong L."/>
            <person name="Sun H."/>
            <person name="Cao Y."/>
            <person name="Gao Q."/>
            <person name="Zheng S."/>
            <person name="Li Y."/>
            <person name="Yu Y."/>
            <person name="Du H."/>
            <person name="Qi M."/>
            <person name="Li Y."/>
            <person name="Yu H."/>
            <person name="Cui Y."/>
            <person name="Wang N."/>
            <person name="Chen C."/>
            <person name="Wu H."/>
            <person name="Zhao Y."/>
            <person name="Zhang J."/>
            <person name="Li Y."/>
            <person name="Zhou W."/>
            <person name="Zhang B."/>
            <person name="Hu W."/>
            <person name="Eijk M."/>
            <person name="Tang J."/>
            <person name="Witsenboer H."/>
            <person name="Zhao S."/>
            <person name="Li Z."/>
            <person name="Zhang A."/>
            <person name="Wang D."/>
            <person name="Liang C."/>
        </authorList>
    </citation>
    <scope>NUCLEOTIDE SEQUENCE [LARGE SCALE GENOMIC DNA]</scope>
    <source>
        <strain evidence="2">cv. G1812</strain>
    </source>
</reference>
<keyword evidence="1" id="KW-1133">Transmembrane helix</keyword>
<proteinExistence type="predicted"/>
<reference evidence="2" key="3">
    <citation type="submission" date="2022-06" db="UniProtKB">
        <authorList>
            <consortium name="EnsemblPlants"/>
        </authorList>
    </citation>
    <scope>IDENTIFICATION</scope>
</reference>